<gene>
    <name evidence="4" type="ORF">DSM104443_02219</name>
</gene>
<dbReference type="GO" id="GO:0046872">
    <property type="term" value="F:metal ion binding"/>
    <property type="evidence" value="ECO:0007669"/>
    <property type="project" value="UniProtKB-KW"/>
</dbReference>
<keyword evidence="5" id="KW-1185">Reference proteome</keyword>
<evidence type="ECO:0000256" key="2">
    <source>
        <dbReference type="ARBA" id="ARBA00022801"/>
    </source>
</evidence>
<proteinExistence type="predicted"/>
<evidence type="ECO:0000313" key="4">
    <source>
        <dbReference type="EMBL" id="QJR11148.1"/>
    </source>
</evidence>
<organism evidence="4 5">
    <name type="scientific">Usitatibacter rugosus</name>
    <dbReference type="NCBI Taxonomy" id="2732067"/>
    <lineage>
        <taxon>Bacteria</taxon>
        <taxon>Pseudomonadati</taxon>
        <taxon>Pseudomonadota</taxon>
        <taxon>Betaproteobacteria</taxon>
        <taxon>Nitrosomonadales</taxon>
        <taxon>Usitatibacteraceae</taxon>
        <taxon>Usitatibacter</taxon>
    </lineage>
</organism>
<dbReference type="SUPFAM" id="SSF88713">
    <property type="entry name" value="Glycoside hydrolase/deacetylase"/>
    <property type="match status" value="1"/>
</dbReference>
<evidence type="ECO:0000256" key="1">
    <source>
        <dbReference type="ARBA" id="ARBA00022723"/>
    </source>
</evidence>
<keyword evidence="1" id="KW-0479">Metal-binding</keyword>
<dbReference type="PANTHER" id="PTHR10587">
    <property type="entry name" value="GLYCOSYL TRANSFERASE-RELATED"/>
    <property type="match status" value="1"/>
</dbReference>
<evidence type="ECO:0000313" key="5">
    <source>
        <dbReference type="Proteomes" id="UP000501534"/>
    </source>
</evidence>
<dbReference type="CDD" id="cd10960">
    <property type="entry name" value="CE4_NodB_like_1"/>
    <property type="match status" value="1"/>
</dbReference>
<dbReference type="Pfam" id="PF01522">
    <property type="entry name" value="Polysacc_deac_1"/>
    <property type="match status" value="1"/>
</dbReference>
<dbReference type="InterPro" id="IPR002509">
    <property type="entry name" value="NODB_dom"/>
</dbReference>
<evidence type="ECO:0000259" key="3">
    <source>
        <dbReference type="Pfam" id="PF01522"/>
    </source>
</evidence>
<feature type="domain" description="NodB homology" evidence="3">
    <location>
        <begin position="4"/>
        <end position="127"/>
    </location>
</feature>
<sequence>MAEKLALTFDDLPLNGALPAGATKTAITQETVAVLKRFKVPPSYGFVNARKLEGDPDGASALRAWVDAGHPVGNHAYSHMDLHQNTVEAFTRDILQNEPALMLLSTRDVNAWRWFRYPYLREGDTLEKRRAVRAFLEKSRYRIAQTTLDHEDYLWNTAYARCLDRKDTAAIAWLRESYLEMAAAYIKGGRETAKLAFGREISHVFLLHLGAFSPVILPDLLALIEKEGFQLTTLEDAQSDPVYAVDPDVTPKWGGTHTELVMQSRALKYDGYPKKPREKLGTICAAP</sequence>
<dbReference type="RefSeq" id="WP_171092246.1">
    <property type="nucleotide sequence ID" value="NZ_CP053069.1"/>
</dbReference>
<dbReference type="Gene3D" id="3.20.20.370">
    <property type="entry name" value="Glycoside hydrolase/deacetylase"/>
    <property type="match status" value="1"/>
</dbReference>
<dbReference type="GO" id="GO:0005975">
    <property type="term" value="P:carbohydrate metabolic process"/>
    <property type="evidence" value="ECO:0007669"/>
    <property type="project" value="InterPro"/>
</dbReference>
<dbReference type="AlphaFoldDB" id="A0A6M4GW99"/>
<protein>
    <recommendedName>
        <fullName evidence="3">NodB homology domain-containing protein</fullName>
    </recommendedName>
</protein>
<dbReference type="GO" id="GO:0016020">
    <property type="term" value="C:membrane"/>
    <property type="evidence" value="ECO:0007669"/>
    <property type="project" value="TreeGrafter"/>
</dbReference>
<dbReference type="KEGG" id="uru:DSM104443_02219"/>
<reference evidence="4 5" key="1">
    <citation type="submission" date="2020-04" db="EMBL/GenBank/DDBJ databases">
        <title>Usitatibacter rugosus gen. nov., sp. nov. and Usitatibacter palustris sp. nov., novel members of Usitatibacteraceae fam. nov. within the order Nitrosomonadales isolated from soil.</title>
        <authorList>
            <person name="Huber K.J."/>
            <person name="Neumann-Schaal M."/>
            <person name="Geppert A."/>
            <person name="Luckner M."/>
            <person name="Wanner G."/>
            <person name="Overmann J."/>
        </authorList>
    </citation>
    <scope>NUCLEOTIDE SEQUENCE [LARGE SCALE GENOMIC DNA]</scope>
    <source>
        <strain evidence="4 5">0125_3</strain>
    </source>
</reference>
<dbReference type="InterPro" id="IPR050248">
    <property type="entry name" value="Polysacc_deacetylase_ArnD"/>
</dbReference>
<dbReference type="Proteomes" id="UP000501534">
    <property type="component" value="Chromosome"/>
</dbReference>
<dbReference type="PANTHER" id="PTHR10587:SF133">
    <property type="entry name" value="CHITIN DEACETYLASE 1-RELATED"/>
    <property type="match status" value="1"/>
</dbReference>
<keyword evidence="2" id="KW-0378">Hydrolase</keyword>
<accession>A0A6M4GW99</accession>
<name>A0A6M4GW99_9PROT</name>
<dbReference type="GO" id="GO:0016810">
    <property type="term" value="F:hydrolase activity, acting on carbon-nitrogen (but not peptide) bonds"/>
    <property type="evidence" value="ECO:0007669"/>
    <property type="project" value="InterPro"/>
</dbReference>
<dbReference type="InterPro" id="IPR011330">
    <property type="entry name" value="Glyco_hydro/deAcase_b/a-brl"/>
</dbReference>
<dbReference type="EMBL" id="CP053069">
    <property type="protein sequence ID" value="QJR11148.1"/>
    <property type="molecule type" value="Genomic_DNA"/>
</dbReference>